<feature type="compositionally biased region" description="Basic residues" evidence="1">
    <location>
        <begin position="364"/>
        <end position="375"/>
    </location>
</feature>
<feature type="compositionally biased region" description="Basic and acidic residues" evidence="1">
    <location>
        <begin position="190"/>
        <end position="199"/>
    </location>
</feature>
<proteinExistence type="predicted"/>
<feature type="compositionally biased region" description="Acidic residues" evidence="1">
    <location>
        <begin position="516"/>
        <end position="527"/>
    </location>
</feature>
<name>A0AA97PFD0_PYRO3</name>
<feature type="compositionally biased region" description="Polar residues" evidence="1">
    <location>
        <begin position="424"/>
        <end position="442"/>
    </location>
</feature>
<feature type="region of interest" description="Disordered" evidence="1">
    <location>
        <begin position="47"/>
        <end position="105"/>
    </location>
</feature>
<organism evidence="2">
    <name type="scientific">Pyricularia oryzae (strain Y34)</name>
    <name type="common">Rice blast fungus</name>
    <name type="synonym">Magnaporthe oryzae</name>
    <dbReference type="NCBI Taxonomy" id="1143189"/>
    <lineage>
        <taxon>Eukaryota</taxon>
        <taxon>Fungi</taxon>
        <taxon>Dikarya</taxon>
        <taxon>Ascomycota</taxon>
        <taxon>Pezizomycotina</taxon>
        <taxon>Sordariomycetes</taxon>
        <taxon>Sordariomycetidae</taxon>
        <taxon>Magnaporthales</taxon>
        <taxon>Pyriculariaceae</taxon>
        <taxon>Pyricularia</taxon>
    </lineage>
</organism>
<evidence type="ECO:0000313" key="2">
    <source>
        <dbReference type="EMBL" id="ELQ32498.1"/>
    </source>
</evidence>
<dbReference type="EMBL" id="JH793967">
    <property type="protein sequence ID" value="ELQ32498.1"/>
    <property type="molecule type" value="Genomic_DNA"/>
</dbReference>
<feature type="compositionally biased region" description="Low complexity" evidence="1">
    <location>
        <begin position="69"/>
        <end position="82"/>
    </location>
</feature>
<protein>
    <recommendedName>
        <fullName evidence="3">Mucin</fullName>
    </recommendedName>
</protein>
<feature type="region of interest" description="Disordered" evidence="1">
    <location>
        <begin position="488"/>
        <end position="567"/>
    </location>
</feature>
<feature type="region of interest" description="Disordered" evidence="1">
    <location>
        <begin position="355"/>
        <end position="446"/>
    </location>
</feature>
<feature type="compositionally biased region" description="Polar residues" evidence="1">
    <location>
        <begin position="491"/>
        <end position="503"/>
    </location>
</feature>
<feature type="region of interest" description="Disordered" evidence="1">
    <location>
        <begin position="187"/>
        <end position="214"/>
    </location>
</feature>
<accession>A0AA97PFD0</accession>
<feature type="compositionally biased region" description="Polar residues" evidence="1">
    <location>
        <begin position="19"/>
        <end position="32"/>
    </location>
</feature>
<feature type="compositionally biased region" description="Polar residues" evidence="1">
    <location>
        <begin position="383"/>
        <end position="404"/>
    </location>
</feature>
<reference evidence="2" key="1">
    <citation type="journal article" date="2012" name="PLoS Genet.">
        <title>Comparative analysis of the genomes of two field isolates of the rice blast fungus Magnaporthe oryzae.</title>
        <authorList>
            <person name="Xue M."/>
            <person name="Yang J."/>
            <person name="Li Z."/>
            <person name="Hu S."/>
            <person name="Yao N."/>
            <person name="Dean R.A."/>
            <person name="Zhao W."/>
            <person name="Shen M."/>
            <person name="Zhang H."/>
            <person name="Li C."/>
            <person name="Liu L."/>
            <person name="Cao L."/>
            <person name="Xu X."/>
            <person name="Xing Y."/>
            <person name="Hsiang T."/>
            <person name="Zhang Z."/>
            <person name="Xu J.R."/>
            <person name="Peng Y.L."/>
        </authorList>
    </citation>
    <scope>NUCLEOTIDE SEQUENCE</scope>
    <source>
        <strain evidence="2">Y34</strain>
    </source>
</reference>
<feature type="region of interest" description="Disordered" evidence="1">
    <location>
        <begin position="1"/>
        <end position="32"/>
    </location>
</feature>
<feature type="compositionally biased region" description="Low complexity" evidence="1">
    <location>
        <begin position="1"/>
        <end position="18"/>
    </location>
</feature>
<gene>
    <name evidence="2" type="ORF">OOU_Y34scaffold01114g1</name>
</gene>
<evidence type="ECO:0008006" key="3">
    <source>
        <dbReference type="Google" id="ProtNLM"/>
    </source>
</evidence>
<dbReference type="Proteomes" id="UP000011086">
    <property type="component" value="Unassembled WGS sequence"/>
</dbReference>
<sequence>MPSLARASPESSCRSSPSDGASYSTATTNNSLTHLCSKSKASGFLNRKVRCEGKEGQTQLSAEYMGRKSTSSSVMSTSTGSTLPPPPTTDSSKKRDSLSGLPPPLTKEEFEALPLAVQRKYAKRVKRSQPAPASTGYIVFLVRTQHVTLQNIAAGYFSTLERLRFAQSSGSVEGIFDHYVENVKRRRPRQERSASDHFVGKVRRRPLRQPQPQTFDADSLSFVNNLPEKIKKRQFTREEQVVLAKHLRASVILDAADEAVYKAARRASKTFASDIDTLDSSLLDSPLASPTSSTTITPSIIDTMDRRIAHPTGVSTPSSEASPSIPDSFYDSFRWMEDEDDLDLRLSMDYYHANLRDSLPSPKHDRRPSFRRHLSITKLPFGRSSTSLSRPMTKDAASTPTSPLHSPRGFANSSSLPSARRSRTMSLISSRPATQQDLSSPIDQAAAHYQDPEARLKLRVYLASPQKFDEAIEFGFPSVDARPAANEGLQDASQQLKNRQSKQAVPEPTKGMETFFAEEDDDDDDEKLSDSEQGSVGEPDSPKTPLATEKPQIRPTRLPPDSYPQIPVSSREMTLRMTLTRPDLRASEDQMYGWKQGQPQQANHRAQTSQPTIYRDDFTTSVLLDAGPQDGMDRSLGGLDHWAPPADNNVMKRIWNRVRRS</sequence>
<dbReference type="AlphaFoldDB" id="A0AA97PFD0"/>
<evidence type="ECO:0000256" key="1">
    <source>
        <dbReference type="SAM" id="MobiDB-lite"/>
    </source>
</evidence>